<protein>
    <submittedName>
        <fullName evidence="1">Uncharacterized protein</fullName>
    </submittedName>
</protein>
<keyword evidence="2" id="KW-1185">Reference proteome</keyword>
<dbReference type="AlphaFoldDB" id="A0AAV2PLJ5"/>
<organism evidence="1 2">
    <name type="scientific">Meganyctiphanes norvegica</name>
    <name type="common">Northern krill</name>
    <name type="synonym">Thysanopoda norvegica</name>
    <dbReference type="NCBI Taxonomy" id="48144"/>
    <lineage>
        <taxon>Eukaryota</taxon>
        <taxon>Metazoa</taxon>
        <taxon>Ecdysozoa</taxon>
        <taxon>Arthropoda</taxon>
        <taxon>Crustacea</taxon>
        <taxon>Multicrustacea</taxon>
        <taxon>Malacostraca</taxon>
        <taxon>Eumalacostraca</taxon>
        <taxon>Eucarida</taxon>
        <taxon>Euphausiacea</taxon>
        <taxon>Euphausiidae</taxon>
        <taxon>Meganyctiphanes</taxon>
    </lineage>
</organism>
<dbReference type="EMBL" id="CAXKWB010000482">
    <property type="protein sequence ID" value="CAL4060977.1"/>
    <property type="molecule type" value="Genomic_DNA"/>
</dbReference>
<accession>A0AAV2PLJ5</accession>
<comment type="caution">
    <text evidence="1">The sequence shown here is derived from an EMBL/GenBank/DDBJ whole genome shotgun (WGS) entry which is preliminary data.</text>
</comment>
<proteinExistence type="predicted"/>
<reference evidence="1 2" key="1">
    <citation type="submission" date="2024-05" db="EMBL/GenBank/DDBJ databases">
        <authorList>
            <person name="Wallberg A."/>
        </authorList>
    </citation>
    <scope>NUCLEOTIDE SEQUENCE [LARGE SCALE GENOMIC DNA]</scope>
</reference>
<evidence type="ECO:0000313" key="1">
    <source>
        <dbReference type="EMBL" id="CAL4060977.1"/>
    </source>
</evidence>
<gene>
    <name evidence="1" type="ORF">MNOR_LOCUS1727</name>
</gene>
<evidence type="ECO:0000313" key="2">
    <source>
        <dbReference type="Proteomes" id="UP001497623"/>
    </source>
</evidence>
<name>A0AAV2PLJ5_MEGNR</name>
<dbReference type="Proteomes" id="UP001497623">
    <property type="component" value="Unassembled WGS sequence"/>
</dbReference>
<sequence length="106" mass="12603">MRRTTNSHATENITEQHNTIPLKMFFIATTSNMCLHNPDRLRGLVRLTAVLESSTYLLSCRKREIQHGTRSHKLKVFDGQILPYWFWSDLIIHSYMWMIFFRQCGN</sequence>